<dbReference type="PANTHER" id="PTHR11999">
    <property type="entry name" value="GROUP II PYRIDOXAL-5-PHOSPHATE DECARBOXYLASE"/>
    <property type="match status" value="1"/>
</dbReference>
<sequence>MIQDSGSSASLCALLAAREQITDLASNERGCDGSLVAYTSNQAHSSLEKAVKIAGIGSQNLRLIDVDENYAMRPDALARQIKNDRERGFTPFFVCATIG</sequence>
<dbReference type="GO" id="GO:0016831">
    <property type="term" value="F:carboxy-lyase activity"/>
    <property type="evidence" value="ECO:0007669"/>
    <property type="project" value="UniProtKB-KW"/>
</dbReference>
<feature type="non-terminal residue" evidence="5">
    <location>
        <position position="99"/>
    </location>
</feature>
<dbReference type="AlphaFoldDB" id="X1EDD1"/>
<evidence type="ECO:0000256" key="2">
    <source>
        <dbReference type="ARBA" id="ARBA00022793"/>
    </source>
</evidence>
<dbReference type="Pfam" id="PF00282">
    <property type="entry name" value="Pyridoxal_deC"/>
    <property type="match status" value="1"/>
</dbReference>
<dbReference type="InterPro" id="IPR010977">
    <property type="entry name" value="Aromatic_deC"/>
</dbReference>
<keyword evidence="3" id="KW-0663">Pyridoxal phosphate</keyword>
<keyword evidence="2" id="KW-0210">Decarboxylase</keyword>
<dbReference type="SUPFAM" id="SSF53383">
    <property type="entry name" value="PLP-dependent transferases"/>
    <property type="match status" value="1"/>
</dbReference>
<name>X1EDD1_9ZZZZ</name>
<comment type="cofactor">
    <cofactor evidence="1">
        <name>pyridoxal 5'-phosphate</name>
        <dbReference type="ChEBI" id="CHEBI:597326"/>
    </cofactor>
</comment>
<gene>
    <name evidence="5" type="ORF">S03H2_25008</name>
</gene>
<dbReference type="InterPro" id="IPR015421">
    <property type="entry name" value="PyrdxlP-dep_Trfase_major"/>
</dbReference>
<evidence type="ECO:0000256" key="1">
    <source>
        <dbReference type="ARBA" id="ARBA00001933"/>
    </source>
</evidence>
<evidence type="ECO:0000313" key="5">
    <source>
        <dbReference type="EMBL" id="GAH31306.1"/>
    </source>
</evidence>
<keyword evidence="4" id="KW-0456">Lyase</keyword>
<proteinExistence type="predicted"/>
<accession>X1EDD1</accession>
<dbReference type="GO" id="GO:0030170">
    <property type="term" value="F:pyridoxal phosphate binding"/>
    <property type="evidence" value="ECO:0007669"/>
    <property type="project" value="InterPro"/>
</dbReference>
<dbReference type="Gene3D" id="3.40.640.10">
    <property type="entry name" value="Type I PLP-dependent aspartate aminotransferase-like (Major domain)"/>
    <property type="match status" value="1"/>
</dbReference>
<organism evidence="5">
    <name type="scientific">marine sediment metagenome</name>
    <dbReference type="NCBI Taxonomy" id="412755"/>
    <lineage>
        <taxon>unclassified sequences</taxon>
        <taxon>metagenomes</taxon>
        <taxon>ecological metagenomes</taxon>
    </lineage>
</organism>
<dbReference type="GO" id="GO:0005737">
    <property type="term" value="C:cytoplasm"/>
    <property type="evidence" value="ECO:0007669"/>
    <property type="project" value="TreeGrafter"/>
</dbReference>
<dbReference type="GO" id="GO:0019752">
    <property type="term" value="P:carboxylic acid metabolic process"/>
    <property type="evidence" value="ECO:0007669"/>
    <property type="project" value="InterPro"/>
</dbReference>
<evidence type="ECO:0008006" key="6">
    <source>
        <dbReference type="Google" id="ProtNLM"/>
    </source>
</evidence>
<comment type="caution">
    <text evidence="5">The sequence shown here is derived from an EMBL/GenBank/DDBJ whole genome shotgun (WGS) entry which is preliminary data.</text>
</comment>
<dbReference type="InterPro" id="IPR015424">
    <property type="entry name" value="PyrdxlP-dep_Trfase"/>
</dbReference>
<evidence type="ECO:0000256" key="4">
    <source>
        <dbReference type="ARBA" id="ARBA00023239"/>
    </source>
</evidence>
<dbReference type="PANTHER" id="PTHR11999:SF70">
    <property type="entry name" value="MIP05841P"/>
    <property type="match status" value="1"/>
</dbReference>
<reference evidence="5" key="1">
    <citation type="journal article" date="2014" name="Front. Microbiol.">
        <title>High frequency of phylogenetically diverse reductive dehalogenase-homologous genes in deep subseafloor sedimentary metagenomes.</title>
        <authorList>
            <person name="Kawai M."/>
            <person name="Futagami T."/>
            <person name="Toyoda A."/>
            <person name="Takaki Y."/>
            <person name="Nishi S."/>
            <person name="Hori S."/>
            <person name="Arai W."/>
            <person name="Tsubouchi T."/>
            <person name="Morono Y."/>
            <person name="Uchiyama I."/>
            <person name="Ito T."/>
            <person name="Fujiyama A."/>
            <person name="Inagaki F."/>
            <person name="Takami H."/>
        </authorList>
    </citation>
    <scope>NUCLEOTIDE SEQUENCE</scope>
    <source>
        <strain evidence="5">Expedition CK06-06</strain>
    </source>
</reference>
<protein>
    <recommendedName>
        <fullName evidence="6">Histidine decarboxylase</fullName>
    </recommendedName>
</protein>
<evidence type="ECO:0000256" key="3">
    <source>
        <dbReference type="ARBA" id="ARBA00022898"/>
    </source>
</evidence>
<dbReference type="InterPro" id="IPR002129">
    <property type="entry name" value="PyrdxlP-dep_de-COase"/>
</dbReference>
<dbReference type="EMBL" id="BARU01014040">
    <property type="protein sequence ID" value="GAH31306.1"/>
    <property type="molecule type" value="Genomic_DNA"/>
</dbReference>